<dbReference type="PROSITE" id="PS51186">
    <property type="entry name" value="GNAT"/>
    <property type="match status" value="1"/>
</dbReference>
<reference evidence="2" key="1">
    <citation type="submission" date="2015-02" db="EMBL/GenBank/DDBJ databases">
        <title>A novel member of the family Ruminococcaceae isolated from human feces.</title>
        <authorList>
            <person name="Shkoporov A.N."/>
            <person name="Chaplin A.V."/>
            <person name="Motuzova O.V."/>
            <person name="Kafarskaia L.I."/>
            <person name="Khokhlova E.V."/>
            <person name="Efimov B.A."/>
        </authorList>
    </citation>
    <scope>NUCLEOTIDE SEQUENCE [LARGE SCALE GENOMIC DNA]</scope>
    <source>
        <strain evidence="2">585-1</strain>
    </source>
</reference>
<dbReference type="GO" id="GO:0016747">
    <property type="term" value="F:acyltransferase activity, transferring groups other than amino-acyl groups"/>
    <property type="evidence" value="ECO:0007669"/>
    <property type="project" value="InterPro"/>
</dbReference>
<dbReference type="Pfam" id="PF13508">
    <property type="entry name" value="Acetyltransf_7"/>
    <property type="match status" value="1"/>
</dbReference>
<keyword evidence="2" id="KW-0808">Transferase</keyword>
<dbReference type="InterPro" id="IPR016181">
    <property type="entry name" value="Acyl_CoA_acyltransferase"/>
</dbReference>
<dbReference type="InterPro" id="IPR000182">
    <property type="entry name" value="GNAT_dom"/>
</dbReference>
<dbReference type="CDD" id="cd04301">
    <property type="entry name" value="NAT_SF"/>
    <property type="match status" value="1"/>
</dbReference>
<evidence type="ECO:0000313" key="2">
    <source>
        <dbReference type="EMBL" id="KJF38765.1"/>
    </source>
</evidence>
<evidence type="ECO:0000313" key="3">
    <source>
        <dbReference type="Proteomes" id="UP000032483"/>
    </source>
</evidence>
<name>A0A0D8IVQ1_9FIRM</name>
<proteinExistence type="predicted"/>
<dbReference type="Gene3D" id="3.40.630.30">
    <property type="match status" value="1"/>
</dbReference>
<dbReference type="EMBL" id="JXXK01000031">
    <property type="protein sequence ID" value="KJF38765.1"/>
    <property type="molecule type" value="Genomic_DNA"/>
</dbReference>
<dbReference type="PATRIC" id="fig|1550024.3.peg.3658"/>
<comment type="caution">
    <text evidence="2">The sequence shown here is derived from an EMBL/GenBank/DDBJ whole genome shotgun (WGS) entry which is preliminary data.</text>
</comment>
<protein>
    <submittedName>
        <fullName evidence="2">Acetyltransferase</fullName>
    </submittedName>
</protein>
<dbReference type="Proteomes" id="UP000032483">
    <property type="component" value="Unassembled WGS sequence"/>
</dbReference>
<gene>
    <name evidence="2" type="ORF">TQ39_16030</name>
</gene>
<keyword evidence="3" id="KW-1185">Reference proteome</keyword>
<evidence type="ECO:0000259" key="1">
    <source>
        <dbReference type="PROSITE" id="PS51186"/>
    </source>
</evidence>
<dbReference type="AlphaFoldDB" id="A0A0D8IVQ1"/>
<dbReference type="SUPFAM" id="SSF55729">
    <property type="entry name" value="Acyl-CoA N-acyltransferases (Nat)"/>
    <property type="match status" value="1"/>
</dbReference>
<dbReference type="GeneID" id="42858065"/>
<accession>A0A0D8IVQ1</accession>
<sequence>MNLIRIGIEDARKLWQMQTEAFQDLYKKYQDTENSPAAENIDKTIMRLQQPFTYYYFIQEFDENVGAVRVVDKGEKDTAKRISPIFVLPQYQRLGIAQKAIRMVEALHGSSNWELSTILQEKVNCRLYEKMGYRQTGKTEVITDKMTLVFYKKD</sequence>
<organism evidence="2 3">
    <name type="scientific">Ruthenibacterium lactatiformans</name>
    <dbReference type="NCBI Taxonomy" id="1550024"/>
    <lineage>
        <taxon>Bacteria</taxon>
        <taxon>Bacillati</taxon>
        <taxon>Bacillota</taxon>
        <taxon>Clostridia</taxon>
        <taxon>Eubacteriales</taxon>
        <taxon>Oscillospiraceae</taxon>
        <taxon>Ruthenibacterium</taxon>
    </lineage>
</organism>
<dbReference type="RefSeq" id="WP_242853523.1">
    <property type="nucleotide sequence ID" value="NZ_CAOJUJ010000004.1"/>
</dbReference>
<feature type="domain" description="N-acetyltransferase" evidence="1">
    <location>
        <begin position="12"/>
        <end position="154"/>
    </location>
</feature>